<dbReference type="InterPro" id="IPR013830">
    <property type="entry name" value="SGNH_hydro"/>
</dbReference>
<dbReference type="InterPro" id="IPR037460">
    <property type="entry name" value="SEST-like"/>
</dbReference>
<evidence type="ECO:0000256" key="1">
    <source>
        <dbReference type="SAM" id="SignalP"/>
    </source>
</evidence>
<dbReference type="CDD" id="cd01823">
    <property type="entry name" value="SEST_like"/>
    <property type="match status" value="1"/>
</dbReference>
<feature type="signal peptide" evidence="1">
    <location>
        <begin position="1"/>
        <end position="19"/>
    </location>
</feature>
<evidence type="ECO:0000259" key="2">
    <source>
        <dbReference type="Pfam" id="PF13472"/>
    </source>
</evidence>
<comment type="caution">
    <text evidence="3">The sequence shown here is derived from an EMBL/GenBank/DDBJ whole genome shotgun (WGS) entry which is preliminary data.</text>
</comment>
<dbReference type="Pfam" id="PF13472">
    <property type="entry name" value="Lipase_GDSL_2"/>
    <property type="match status" value="1"/>
</dbReference>
<dbReference type="SUPFAM" id="SSF52266">
    <property type="entry name" value="SGNH hydrolase"/>
    <property type="match status" value="1"/>
</dbReference>
<protein>
    <submittedName>
        <fullName evidence="3">SGNH/GDSL hydrolase family protein</fullName>
    </submittedName>
</protein>
<keyword evidence="4" id="KW-1185">Reference proteome</keyword>
<sequence length="283" mass="29992">MVAAASAVLALLTSGTGVAAAGEAPAGIKYVALGDSRAAGPFIDTRSHRDFCMRSDQNYPSKLARMIGAASFTDVTCIAARTENIVDRPQQLGPTVSQPQIDAVTPDTDLVTISIGGVGSNHVVITREGCMAWTPDTDRHCRDNPDIEQKAVEGIATAGPKVDRVIGAIRAKAPHARIVIIGHGGAIGNRGCWPSVPYSDEDAKWLVGYFDRFNQIYRDAAAHHGATFVDIGRAAVDGGHDPCAAPQDKWFEGLIPTSEAQPIHFNERGMQAVADMIAADLPR</sequence>
<dbReference type="Gene3D" id="3.40.50.1110">
    <property type="entry name" value="SGNH hydrolase"/>
    <property type="match status" value="1"/>
</dbReference>
<reference evidence="4" key="1">
    <citation type="journal article" date="2019" name="Int. J. Syst. Evol. Microbiol.">
        <title>The Global Catalogue of Microorganisms (GCM) 10K type strain sequencing project: providing services to taxonomists for standard genome sequencing and annotation.</title>
        <authorList>
            <consortium name="The Broad Institute Genomics Platform"/>
            <consortium name="The Broad Institute Genome Sequencing Center for Infectious Disease"/>
            <person name="Wu L."/>
            <person name="Ma J."/>
        </authorList>
    </citation>
    <scope>NUCLEOTIDE SEQUENCE [LARGE SCALE GENOMIC DNA]</scope>
    <source>
        <strain evidence="4">JCM 32206</strain>
    </source>
</reference>
<dbReference type="GO" id="GO:0016787">
    <property type="term" value="F:hydrolase activity"/>
    <property type="evidence" value="ECO:0007669"/>
    <property type="project" value="UniProtKB-KW"/>
</dbReference>
<dbReference type="PANTHER" id="PTHR37981:SF1">
    <property type="entry name" value="SGNH HYDROLASE-TYPE ESTERASE DOMAIN-CONTAINING PROTEIN"/>
    <property type="match status" value="1"/>
</dbReference>
<name>A0ABP8NZG7_9NOCA</name>
<feature type="chain" id="PRO_5045313649" evidence="1">
    <location>
        <begin position="20"/>
        <end position="283"/>
    </location>
</feature>
<dbReference type="EMBL" id="BAABFB010000029">
    <property type="protein sequence ID" value="GAA4475810.1"/>
    <property type="molecule type" value="Genomic_DNA"/>
</dbReference>
<organism evidence="3 4">
    <name type="scientific">Rhodococcus olei</name>
    <dbReference type="NCBI Taxonomy" id="2161675"/>
    <lineage>
        <taxon>Bacteria</taxon>
        <taxon>Bacillati</taxon>
        <taxon>Actinomycetota</taxon>
        <taxon>Actinomycetes</taxon>
        <taxon>Mycobacteriales</taxon>
        <taxon>Nocardiaceae</taxon>
        <taxon>Rhodococcus</taxon>
    </lineage>
</organism>
<keyword evidence="1" id="KW-0732">Signal</keyword>
<feature type="domain" description="SGNH hydrolase-type esterase" evidence="2">
    <location>
        <begin position="32"/>
        <end position="272"/>
    </location>
</feature>
<keyword evidence="3" id="KW-0378">Hydrolase</keyword>
<dbReference type="Proteomes" id="UP001501183">
    <property type="component" value="Unassembled WGS sequence"/>
</dbReference>
<dbReference type="PANTHER" id="PTHR37981">
    <property type="entry name" value="LIPASE 2"/>
    <property type="match status" value="1"/>
</dbReference>
<evidence type="ECO:0000313" key="3">
    <source>
        <dbReference type="EMBL" id="GAA4475810.1"/>
    </source>
</evidence>
<accession>A0ABP8NZG7</accession>
<proteinExistence type="predicted"/>
<evidence type="ECO:0000313" key="4">
    <source>
        <dbReference type="Proteomes" id="UP001501183"/>
    </source>
</evidence>
<dbReference type="InterPro" id="IPR036514">
    <property type="entry name" value="SGNH_hydro_sf"/>
</dbReference>
<gene>
    <name evidence="3" type="ORF">GCM10023094_14090</name>
</gene>